<evidence type="ECO:0000256" key="4">
    <source>
        <dbReference type="SAM" id="MobiDB-lite"/>
    </source>
</evidence>
<dbReference type="PROSITE" id="PS50234">
    <property type="entry name" value="VWFA"/>
    <property type="match status" value="1"/>
</dbReference>
<evidence type="ECO:0000313" key="7">
    <source>
        <dbReference type="Proteomes" id="UP001367676"/>
    </source>
</evidence>
<reference evidence="6 7" key="1">
    <citation type="submission" date="2024-03" db="EMBL/GenBank/DDBJ databases">
        <title>Adaptation during the transition from Ophiocordyceps entomopathogen to insect associate is accompanied by gene loss and intensified selection.</title>
        <authorList>
            <person name="Ward C.M."/>
            <person name="Onetto C.A."/>
            <person name="Borneman A.R."/>
        </authorList>
    </citation>
    <scope>NUCLEOTIDE SEQUENCE [LARGE SCALE GENOMIC DNA]</scope>
    <source>
        <strain evidence="6">AWRI1</strain>
        <tissue evidence="6">Single Adult Female</tissue>
    </source>
</reference>
<feature type="compositionally biased region" description="Polar residues" evidence="4">
    <location>
        <begin position="275"/>
        <end position="285"/>
    </location>
</feature>
<proteinExistence type="inferred from homology"/>
<dbReference type="InterPro" id="IPR027040">
    <property type="entry name" value="PSMD4"/>
</dbReference>
<comment type="similarity">
    <text evidence="1">Belongs to the proteasome subunit S5A family.</text>
</comment>
<dbReference type="GO" id="GO:0031593">
    <property type="term" value="F:polyubiquitin modification-dependent protein binding"/>
    <property type="evidence" value="ECO:0007669"/>
    <property type="project" value="TreeGrafter"/>
</dbReference>
<feature type="compositionally biased region" description="Basic and acidic residues" evidence="4">
    <location>
        <begin position="319"/>
        <end position="335"/>
    </location>
</feature>
<dbReference type="GO" id="GO:0043161">
    <property type="term" value="P:proteasome-mediated ubiquitin-dependent protein catabolic process"/>
    <property type="evidence" value="ECO:0007669"/>
    <property type="project" value="TreeGrafter"/>
</dbReference>
<gene>
    <name evidence="6" type="ORF">V9T40_003975</name>
</gene>
<dbReference type="Pfam" id="PF02809">
    <property type="entry name" value="UIM"/>
    <property type="match status" value="3"/>
</dbReference>
<evidence type="ECO:0000313" key="6">
    <source>
        <dbReference type="EMBL" id="KAK7586099.1"/>
    </source>
</evidence>
<feature type="region of interest" description="Disordered" evidence="4">
    <location>
        <begin position="225"/>
        <end position="387"/>
    </location>
</feature>
<feature type="compositionally biased region" description="Basic and acidic residues" evidence="4">
    <location>
        <begin position="225"/>
        <end position="238"/>
    </location>
</feature>
<dbReference type="InterPro" id="IPR002035">
    <property type="entry name" value="VWF_A"/>
</dbReference>
<accession>A0AAN9Y387</accession>
<evidence type="ECO:0000256" key="2">
    <source>
        <dbReference type="ARBA" id="ARBA00014934"/>
    </source>
</evidence>
<evidence type="ECO:0000256" key="1">
    <source>
        <dbReference type="ARBA" id="ARBA00005574"/>
    </source>
</evidence>
<dbReference type="AlphaFoldDB" id="A0AAN9Y387"/>
<dbReference type="PANTHER" id="PTHR10223">
    <property type="entry name" value="26S PROTEASOME NON-ATPASE REGULATORY SUBUNIT 4"/>
    <property type="match status" value="1"/>
</dbReference>
<dbReference type="SUPFAM" id="SSF53300">
    <property type="entry name" value="vWA-like"/>
    <property type="match status" value="1"/>
</dbReference>
<dbReference type="CDD" id="cd01452">
    <property type="entry name" value="VWA_26S_proteasome_subunit"/>
    <property type="match status" value="1"/>
</dbReference>
<dbReference type="PROSITE" id="PS50330">
    <property type="entry name" value="UIM"/>
    <property type="match status" value="2"/>
</dbReference>
<dbReference type="SMART" id="SM00327">
    <property type="entry name" value="VWA"/>
    <property type="match status" value="1"/>
</dbReference>
<protein>
    <recommendedName>
        <fullName evidence="2">26S proteasome non-ATPase regulatory subunit 4</fullName>
    </recommendedName>
</protein>
<dbReference type="GO" id="GO:0005634">
    <property type="term" value="C:nucleus"/>
    <property type="evidence" value="ECO:0007669"/>
    <property type="project" value="TreeGrafter"/>
</dbReference>
<dbReference type="InterPro" id="IPR003903">
    <property type="entry name" value="UIM_dom"/>
</dbReference>
<feature type="domain" description="VWFA" evidence="5">
    <location>
        <begin position="5"/>
        <end position="188"/>
    </location>
</feature>
<dbReference type="FunFam" id="3.40.50.410:FF:000005">
    <property type="entry name" value="26S proteasome non-ATPase regulatory subunit 4"/>
    <property type="match status" value="1"/>
</dbReference>
<dbReference type="Proteomes" id="UP001367676">
    <property type="component" value="Unassembled WGS sequence"/>
</dbReference>
<dbReference type="SMART" id="SM00726">
    <property type="entry name" value="UIM"/>
    <property type="match status" value="3"/>
</dbReference>
<keyword evidence="7" id="KW-1185">Reference proteome</keyword>
<feature type="compositionally biased region" description="Basic and acidic residues" evidence="4">
    <location>
        <begin position="363"/>
        <end position="387"/>
    </location>
</feature>
<organism evidence="6 7">
    <name type="scientific">Parthenolecanium corni</name>
    <dbReference type="NCBI Taxonomy" id="536013"/>
    <lineage>
        <taxon>Eukaryota</taxon>
        <taxon>Metazoa</taxon>
        <taxon>Ecdysozoa</taxon>
        <taxon>Arthropoda</taxon>
        <taxon>Hexapoda</taxon>
        <taxon>Insecta</taxon>
        <taxon>Pterygota</taxon>
        <taxon>Neoptera</taxon>
        <taxon>Paraneoptera</taxon>
        <taxon>Hemiptera</taxon>
        <taxon>Sternorrhyncha</taxon>
        <taxon>Coccoidea</taxon>
        <taxon>Coccidae</taxon>
        <taxon>Parthenolecanium</taxon>
    </lineage>
</organism>
<keyword evidence="3" id="KW-0647">Proteasome</keyword>
<feature type="region of interest" description="Disordered" evidence="4">
    <location>
        <begin position="190"/>
        <end position="211"/>
    </location>
</feature>
<dbReference type="Gene3D" id="6.10.250.380">
    <property type="match status" value="1"/>
</dbReference>
<dbReference type="GO" id="GO:0005829">
    <property type="term" value="C:cytosol"/>
    <property type="evidence" value="ECO:0007669"/>
    <property type="project" value="TreeGrafter"/>
</dbReference>
<evidence type="ECO:0000256" key="3">
    <source>
        <dbReference type="ARBA" id="ARBA00022942"/>
    </source>
</evidence>
<dbReference type="Gene3D" id="6.10.300.40">
    <property type="match status" value="1"/>
</dbReference>
<dbReference type="InterPro" id="IPR036465">
    <property type="entry name" value="vWFA_dom_sf"/>
</dbReference>
<dbReference type="Gene3D" id="3.40.50.410">
    <property type="entry name" value="von Willebrand factor, type A domain"/>
    <property type="match status" value="1"/>
</dbReference>
<evidence type="ECO:0000259" key="5">
    <source>
        <dbReference type="PROSITE" id="PS50234"/>
    </source>
</evidence>
<dbReference type="GO" id="GO:0008540">
    <property type="term" value="C:proteasome regulatory particle, base subcomplex"/>
    <property type="evidence" value="ECO:0007669"/>
    <property type="project" value="TreeGrafter"/>
</dbReference>
<feature type="compositionally biased region" description="Gly residues" evidence="4">
    <location>
        <begin position="193"/>
        <end position="205"/>
    </location>
</feature>
<name>A0AAN9Y387_9HEMI</name>
<comment type="caution">
    <text evidence="6">The sequence shown here is derived from an EMBL/GenBank/DDBJ whole genome shotgun (WGS) entry which is preliminary data.</text>
</comment>
<dbReference type="EMBL" id="JBBCAQ010000027">
    <property type="protein sequence ID" value="KAK7586099.1"/>
    <property type="molecule type" value="Genomic_DNA"/>
</dbReference>
<dbReference type="PANTHER" id="PTHR10223:SF0">
    <property type="entry name" value="26S PROTEASOME NON-ATPASE REGULATORY SUBUNIT 4"/>
    <property type="match status" value="1"/>
</dbReference>
<sequence length="387" mass="41725">MVLESTMICVDNSDYMRNGDFIPSRMQAQQDAINLVCHSKTRSNPENNVGLISLANRVEVLTTLTTDVGKILAKLHQVQPCGDINFLTGMRIAHLALKHRQGKNHKMRIVAFVGSPVDHDEKEVVKVAKRLKKEKVNVDIVSFGEDSANAPVLASFINTINGRDGNASHLVTIPPGPHLSDALISSPVIQGEDGTGGAGLGGSGFEFGVDPNEDPELALALRVSMEEQRQRQQEEARRTQGSSDTPAAVGASAPSSHEVSSDEAMLERALAMSIEDSSAGTSGTAQAEPDFGAMTEDEQIEFALRMSMQESVTTQSSQDESKKSESSGSKPKEEAMDVEYSNVTDTDFLKSVLEQLPGVENQNKGEDASKSKDDPSKDKDKKKDGKK</sequence>
<dbReference type="Pfam" id="PF13519">
    <property type="entry name" value="VWA_2"/>
    <property type="match status" value="1"/>
</dbReference>